<accession>A0A8X8B9E5</accession>
<gene>
    <name evidence="1" type="ORF">Bca52824_001039</name>
</gene>
<name>A0A8X8B9E5_BRACI</name>
<dbReference type="Proteomes" id="UP000886595">
    <property type="component" value="Unassembled WGS sequence"/>
</dbReference>
<comment type="caution">
    <text evidence="1">The sequence shown here is derived from an EMBL/GenBank/DDBJ whole genome shotgun (WGS) entry which is preliminary data.</text>
</comment>
<protein>
    <submittedName>
        <fullName evidence="1">Uncharacterized protein</fullName>
    </submittedName>
</protein>
<sequence>MRKPDNHSDLSEAEPIPKKYFVCKDFKNDGLHRKKEWTEAIEDETRRLKATVGDNESRMRSLGGLGYWVDGIDKVSQKNDGEIAHLGYQIDEIDKASKKNADEIAQLKAIIEKL</sequence>
<evidence type="ECO:0000313" key="1">
    <source>
        <dbReference type="EMBL" id="KAG2329859.1"/>
    </source>
</evidence>
<evidence type="ECO:0000313" key="2">
    <source>
        <dbReference type="Proteomes" id="UP000886595"/>
    </source>
</evidence>
<organism evidence="1 2">
    <name type="scientific">Brassica carinata</name>
    <name type="common">Ethiopian mustard</name>
    <name type="synonym">Abyssinian cabbage</name>
    <dbReference type="NCBI Taxonomy" id="52824"/>
    <lineage>
        <taxon>Eukaryota</taxon>
        <taxon>Viridiplantae</taxon>
        <taxon>Streptophyta</taxon>
        <taxon>Embryophyta</taxon>
        <taxon>Tracheophyta</taxon>
        <taxon>Spermatophyta</taxon>
        <taxon>Magnoliopsida</taxon>
        <taxon>eudicotyledons</taxon>
        <taxon>Gunneridae</taxon>
        <taxon>Pentapetalae</taxon>
        <taxon>rosids</taxon>
        <taxon>malvids</taxon>
        <taxon>Brassicales</taxon>
        <taxon>Brassicaceae</taxon>
        <taxon>Brassiceae</taxon>
        <taxon>Brassica</taxon>
    </lineage>
</organism>
<reference evidence="1 2" key="1">
    <citation type="submission" date="2020-02" db="EMBL/GenBank/DDBJ databases">
        <authorList>
            <person name="Ma Q."/>
            <person name="Huang Y."/>
            <person name="Song X."/>
            <person name="Pei D."/>
        </authorList>
    </citation>
    <scope>NUCLEOTIDE SEQUENCE [LARGE SCALE GENOMIC DNA]</scope>
    <source>
        <strain evidence="1">Sxm20200214</strain>
        <tissue evidence="1">Leaf</tissue>
    </source>
</reference>
<dbReference type="EMBL" id="JAAMPC010000001">
    <property type="protein sequence ID" value="KAG2329859.1"/>
    <property type="molecule type" value="Genomic_DNA"/>
</dbReference>
<proteinExistence type="predicted"/>
<dbReference type="AlphaFoldDB" id="A0A8X8B9E5"/>
<keyword evidence="2" id="KW-1185">Reference proteome</keyword>